<accession>A0A1E4RVY5</accession>
<dbReference type="Proteomes" id="UP000094389">
    <property type="component" value="Unassembled WGS sequence"/>
</dbReference>
<dbReference type="AlphaFoldDB" id="A0A1E4RVY5"/>
<dbReference type="SUPFAM" id="SSF51905">
    <property type="entry name" value="FAD/NAD(P)-binding domain"/>
    <property type="match status" value="1"/>
</dbReference>
<dbReference type="Gene3D" id="3.50.50.60">
    <property type="entry name" value="FAD/NAD(P)-binding domain"/>
    <property type="match status" value="1"/>
</dbReference>
<sequence>MSAKYLPKNNPTVSFWLNHDDPFLKHRSGPQIPDEVDVVIIGSGYSGTSTAYHLQEQNGQLKIAMFEARDICSGATGRNGGHIKPYGHRMYEYYAQAVGEEQAAEIVNSEFEHLWTLKKIIEDNSIDCDFFLTRACDVYPNSEDPRVKKDLAGFYAMLRNPLVKDEFKREIQLLTGDAAKRASKNERTEMAFTYPAASCWPWKLMTGILKKCVDRGLSLHANTPVVSVQQYQGKRWIVKTTRGSTICSKVVYCTNGYTKALLKEFSDTILPVRGVVSSLTPSTGQVVPHLTNTYGFMTDKPQNYYLINRLDGTVIVGGHGESLFTETSDPFEQVLDCVDDSFVNAKSFSVFNKNFMKDKFVTWKNTQIGDVKLWTGIMGFTNDYLPYVGGLECLGYTNAYIVAGFHGHGMPRVWLSGKAIASCIVQDKPIEEIEYTCPRAFFLTHQRVQHENLYRQHLYAKYNFKPKL</sequence>
<reference evidence="2 3" key="1">
    <citation type="journal article" date="2016" name="Proc. Natl. Acad. Sci. U.S.A.">
        <title>Comparative genomics of biotechnologically important yeasts.</title>
        <authorList>
            <person name="Riley R."/>
            <person name="Haridas S."/>
            <person name="Wolfe K.H."/>
            <person name="Lopes M.R."/>
            <person name="Hittinger C.T."/>
            <person name="Goeker M."/>
            <person name="Salamov A.A."/>
            <person name="Wisecaver J.H."/>
            <person name="Long T.M."/>
            <person name="Calvey C.H."/>
            <person name="Aerts A.L."/>
            <person name="Barry K.W."/>
            <person name="Choi C."/>
            <person name="Clum A."/>
            <person name="Coughlan A.Y."/>
            <person name="Deshpande S."/>
            <person name="Douglass A.P."/>
            <person name="Hanson S.J."/>
            <person name="Klenk H.-P."/>
            <person name="LaButti K.M."/>
            <person name="Lapidus A."/>
            <person name="Lindquist E.A."/>
            <person name="Lipzen A.M."/>
            <person name="Meier-Kolthoff J.P."/>
            <person name="Ohm R.A."/>
            <person name="Otillar R.P."/>
            <person name="Pangilinan J.L."/>
            <person name="Peng Y."/>
            <person name="Rokas A."/>
            <person name="Rosa C.A."/>
            <person name="Scheuner C."/>
            <person name="Sibirny A.A."/>
            <person name="Slot J.C."/>
            <person name="Stielow J.B."/>
            <person name="Sun H."/>
            <person name="Kurtzman C.P."/>
            <person name="Blackwell M."/>
            <person name="Grigoriev I.V."/>
            <person name="Jeffries T.W."/>
        </authorList>
    </citation>
    <scope>NUCLEOTIDE SEQUENCE [LARGE SCALE GENOMIC DNA]</scope>
    <source>
        <strain evidence="3">ATCC 18201 / CBS 1600 / BCRC 20928 / JCM 3617 / NBRC 0987 / NRRL Y-1542</strain>
    </source>
</reference>
<dbReference type="OMA" id="WNRNLML"/>
<dbReference type="OrthoDB" id="429143at2759"/>
<proteinExistence type="predicted"/>
<dbReference type="STRING" id="983966.A0A1E4RVY5"/>
<dbReference type="GeneID" id="30987410"/>
<dbReference type="PANTHER" id="PTHR13847">
    <property type="entry name" value="SARCOSINE DEHYDROGENASE-RELATED"/>
    <property type="match status" value="1"/>
</dbReference>
<organism evidence="2 3">
    <name type="scientific">Cyberlindnera jadinii (strain ATCC 18201 / CBS 1600 / BCRC 20928 / JCM 3617 / NBRC 0987 / NRRL Y-1542)</name>
    <name type="common">Torula yeast</name>
    <name type="synonym">Candida utilis</name>
    <dbReference type="NCBI Taxonomy" id="983966"/>
    <lineage>
        <taxon>Eukaryota</taxon>
        <taxon>Fungi</taxon>
        <taxon>Dikarya</taxon>
        <taxon>Ascomycota</taxon>
        <taxon>Saccharomycotina</taxon>
        <taxon>Saccharomycetes</taxon>
        <taxon>Phaffomycetales</taxon>
        <taxon>Phaffomycetaceae</taxon>
        <taxon>Cyberlindnera</taxon>
    </lineage>
</organism>
<dbReference type="GO" id="GO:0005737">
    <property type="term" value="C:cytoplasm"/>
    <property type="evidence" value="ECO:0007669"/>
    <property type="project" value="TreeGrafter"/>
</dbReference>
<dbReference type="InterPro" id="IPR006076">
    <property type="entry name" value="FAD-dep_OxRdtase"/>
</dbReference>
<dbReference type="Pfam" id="PF01266">
    <property type="entry name" value="DAO"/>
    <property type="match status" value="1"/>
</dbReference>
<protein>
    <submittedName>
        <fullName evidence="2">FAD dependent oxidoreductase</fullName>
    </submittedName>
</protein>
<name>A0A1E4RVY5_CYBJN</name>
<dbReference type="InterPro" id="IPR036188">
    <property type="entry name" value="FAD/NAD-bd_sf"/>
</dbReference>
<dbReference type="PANTHER" id="PTHR13847:SF279">
    <property type="entry name" value="FAD DEPENDENT OXIDOREDUCTASE DOMAIN-CONTAINING PROTEIN-RELATED"/>
    <property type="match status" value="1"/>
</dbReference>
<evidence type="ECO:0000313" key="3">
    <source>
        <dbReference type="Proteomes" id="UP000094389"/>
    </source>
</evidence>
<feature type="domain" description="FAD dependent oxidoreductase" evidence="1">
    <location>
        <begin position="37"/>
        <end position="421"/>
    </location>
</feature>
<evidence type="ECO:0000313" key="2">
    <source>
        <dbReference type="EMBL" id="ODV71400.1"/>
    </source>
</evidence>
<gene>
    <name evidence="2" type="ORF">CYBJADRAFT_131707</name>
</gene>
<dbReference type="EMBL" id="KV453941">
    <property type="protein sequence ID" value="ODV71400.1"/>
    <property type="molecule type" value="Genomic_DNA"/>
</dbReference>
<dbReference type="Gene3D" id="3.30.9.10">
    <property type="entry name" value="D-Amino Acid Oxidase, subunit A, domain 2"/>
    <property type="match status" value="1"/>
</dbReference>
<evidence type="ECO:0000259" key="1">
    <source>
        <dbReference type="Pfam" id="PF01266"/>
    </source>
</evidence>
<keyword evidence="3" id="KW-1185">Reference proteome</keyword>
<dbReference type="RefSeq" id="XP_020068439.1">
    <property type="nucleotide sequence ID" value="XM_020213014.1"/>
</dbReference>